<name>A0A6A6JUE5_WESOR</name>
<evidence type="ECO:0000313" key="3">
    <source>
        <dbReference type="Proteomes" id="UP000800097"/>
    </source>
</evidence>
<dbReference type="AlphaFoldDB" id="A0A6A6JUE5"/>
<dbReference type="EMBL" id="ML986485">
    <property type="protein sequence ID" value="KAF2279844.1"/>
    <property type="molecule type" value="Genomic_DNA"/>
</dbReference>
<proteinExistence type="predicted"/>
<feature type="region of interest" description="Disordered" evidence="1">
    <location>
        <begin position="335"/>
        <end position="361"/>
    </location>
</feature>
<accession>A0A6A6JUE5</accession>
<dbReference type="Proteomes" id="UP000800097">
    <property type="component" value="Unassembled WGS sequence"/>
</dbReference>
<evidence type="ECO:0000313" key="2">
    <source>
        <dbReference type="EMBL" id="KAF2279844.1"/>
    </source>
</evidence>
<sequence length="361" mass="39396">MAGLAQMLEGRLLGENVRHRYLAGLWSSRFAEDLSCTTVDFEPGAESMAGVPSWSWASTTAANDYIYGRPSDTYVELVDAKCKGYAMPKSPELKVKGFIVPLFMRVDPKSKDYEGRPHRTFWMNGGAALKATTEGIEAKRDKEREKGARTTHFLVLDMPVCPVKSSGKAAALPDGFVSRRVDSIARAQSSDGDNDSEESYVAQVQLLLLTKTDVAYTALVLAPIRQQPGKVEGTQGQDVVYQRLGLVEMDCIPGRSTGYMETADGLKEPVKKLWRAKNLNAAANQSAIAAETHQGHDNKIGGRQQLCQQSGLCFEDDNATAPAGDNTVFQTFSTPFSPNPRSHSSIIPPSPTFTSDCRHVE</sequence>
<dbReference type="GeneID" id="54553752"/>
<organism evidence="2 3">
    <name type="scientific">Westerdykella ornata</name>
    <dbReference type="NCBI Taxonomy" id="318751"/>
    <lineage>
        <taxon>Eukaryota</taxon>
        <taxon>Fungi</taxon>
        <taxon>Dikarya</taxon>
        <taxon>Ascomycota</taxon>
        <taxon>Pezizomycotina</taxon>
        <taxon>Dothideomycetes</taxon>
        <taxon>Pleosporomycetidae</taxon>
        <taxon>Pleosporales</taxon>
        <taxon>Sporormiaceae</taxon>
        <taxon>Westerdykella</taxon>
    </lineage>
</organism>
<gene>
    <name evidence="2" type="ORF">EI97DRAFT_454796</name>
</gene>
<reference evidence="2" key="1">
    <citation type="journal article" date="2020" name="Stud. Mycol.">
        <title>101 Dothideomycetes genomes: a test case for predicting lifestyles and emergence of pathogens.</title>
        <authorList>
            <person name="Haridas S."/>
            <person name="Albert R."/>
            <person name="Binder M."/>
            <person name="Bloem J."/>
            <person name="Labutti K."/>
            <person name="Salamov A."/>
            <person name="Andreopoulos B."/>
            <person name="Baker S."/>
            <person name="Barry K."/>
            <person name="Bills G."/>
            <person name="Bluhm B."/>
            <person name="Cannon C."/>
            <person name="Castanera R."/>
            <person name="Culley D."/>
            <person name="Daum C."/>
            <person name="Ezra D."/>
            <person name="Gonzalez J."/>
            <person name="Henrissat B."/>
            <person name="Kuo A."/>
            <person name="Liang C."/>
            <person name="Lipzen A."/>
            <person name="Lutzoni F."/>
            <person name="Magnuson J."/>
            <person name="Mondo S."/>
            <person name="Nolan M."/>
            <person name="Ohm R."/>
            <person name="Pangilinan J."/>
            <person name="Park H.-J."/>
            <person name="Ramirez L."/>
            <person name="Alfaro M."/>
            <person name="Sun H."/>
            <person name="Tritt A."/>
            <person name="Yoshinaga Y."/>
            <person name="Zwiers L.-H."/>
            <person name="Turgeon B."/>
            <person name="Goodwin S."/>
            <person name="Spatafora J."/>
            <person name="Crous P."/>
            <person name="Grigoriev I."/>
        </authorList>
    </citation>
    <scope>NUCLEOTIDE SEQUENCE</scope>
    <source>
        <strain evidence="2">CBS 379.55</strain>
    </source>
</reference>
<keyword evidence="3" id="KW-1185">Reference proteome</keyword>
<protein>
    <submittedName>
        <fullName evidence="2">Uncharacterized protein</fullName>
    </submittedName>
</protein>
<dbReference type="OrthoDB" id="3523692at2759"/>
<evidence type="ECO:0000256" key="1">
    <source>
        <dbReference type="SAM" id="MobiDB-lite"/>
    </source>
</evidence>
<dbReference type="RefSeq" id="XP_033657383.1">
    <property type="nucleotide sequence ID" value="XM_033800577.1"/>
</dbReference>